<feature type="region of interest" description="Disordered" evidence="12">
    <location>
        <begin position="831"/>
        <end position="903"/>
    </location>
</feature>
<reference evidence="14 15" key="1">
    <citation type="journal article" date="2020" name="G3 (Bethesda)">
        <title>Improved Reference Genome for Cyclotella cryptica CCMP332, a Model for Cell Wall Morphogenesis, Salinity Adaptation, and Lipid Production in Diatoms (Bacillariophyta).</title>
        <authorList>
            <person name="Roberts W.R."/>
            <person name="Downey K.M."/>
            <person name="Ruck E.C."/>
            <person name="Traller J.C."/>
            <person name="Alverson A.J."/>
        </authorList>
    </citation>
    <scope>NUCLEOTIDE SEQUENCE [LARGE SCALE GENOMIC DNA]</scope>
    <source>
        <strain evidence="14 15">CCMP332</strain>
    </source>
</reference>
<keyword evidence="15" id="KW-1185">Reference proteome</keyword>
<sequence length="903" mass="100604">RGAEDSRNRLSYLHFSPPTDLDRPLRHSAQEISSAPRKGKSKQSGFSSHRTVTMADLDQKVPAVWKHIGLYGHAVGTFTIYFFWGRGAGVTEMLAYFYSSCLTCTLTVAVQHIVGSTVDPSGLTWKSAATGTDDIETKRVLPKNAISGALWTIFGRSGHLRVLTKATEGSKTKLPSSLRFDGFPPSDYDRLADIFSSMYGISLKKHSMSSAGNSWGNTDISNKHLVFRQCILEDADEEGEEFEPRDGDEMLSLDLGEVSQCVLPGNNRNEIEMQFLESDTVEAGTDQLVAIRFYVPPDQDADPTDKDAPTPAEVLQSRITQIASVKKTSGSVIAEFNENLGTFLTPRGRYSIELYDSFLRMRGAKYDYKIKYDDISRLFLLPKQDDTYMAFVIALDKPIRQGQQRYNMLVMQCTKEPSELTINLDDATIQKEYNGEIQAQMNGSFSNLVAKTFKVITRKKVFIPGKFANANQQACVKCALRANEGHLYPLEKQFIFIHKPAVLIRFDEIESVEFQRYAGGQGSTRNFDLSVALLNTPGDTLAVKEYTFSGIDKSNYASLYSFLSQKKIRIKNIEGIGSDEQPRATMYDEVDEGGEEMGESSEDEDYDQNKASESESESDDSEEDSDLGSLSDDSDLAEHRKAAKSTPKNVDKNAKSKPKKEMESKPKKEEEKGSSKKRKQADVKKPAAKKAKKDPNAPKKPRTAFSFYAAEKRNVIAKANPNASFGEISKLVGAAFKNLNSEQIVKYEALAKQDKKRYEKEMSNYEPPDDSGDDSDGEKGKGKGAKKKAKKDPNAPKRPMNAYMLYSNAIRADVKAENPDFSMGEIAKEIGSRYKTITDDEKAKWQAKAEKAKDVYKKEMEDYESNKPGDSPKVKSDGKKKKKPEPESDSDSDDSDADSDDSD</sequence>
<dbReference type="GO" id="GO:0006281">
    <property type="term" value="P:DNA repair"/>
    <property type="evidence" value="ECO:0007669"/>
    <property type="project" value="UniProtKB-KW"/>
</dbReference>
<dbReference type="Pfam" id="PF00505">
    <property type="entry name" value="HMG_box"/>
    <property type="match status" value="2"/>
</dbReference>
<evidence type="ECO:0000259" key="13">
    <source>
        <dbReference type="PROSITE" id="PS50118"/>
    </source>
</evidence>
<evidence type="ECO:0000313" key="14">
    <source>
        <dbReference type="EMBL" id="KAL3791872.1"/>
    </source>
</evidence>
<keyword evidence="11" id="KW-0238">DNA-binding</keyword>
<accession>A0ABD3PVV5</accession>
<feature type="compositionally biased region" description="Acidic residues" evidence="12">
    <location>
        <begin position="588"/>
        <end position="606"/>
    </location>
</feature>
<evidence type="ECO:0000256" key="2">
    <source>
        <dbReference type="ARBA" id="ARBA00004286"/>
    </source>
</evidence>
<dbReference type="CDD" id="cd13230">
    <property type="entry name" value="PH1_SSRP1-like"/>
    <property type="match status" value="1"/>
</dbReference>
<dbReference type="GO" id="GO:0005634">
    <property type="term" value="C:nucleus"/>
    <property type="evidence" value="ECO:0007669"/>
    <property type="project" value="UniProtKB-SubCell"/>
</dbReference>
<dbReference type="InterPro" id="IPR013719">
    <property type="entry name" value="RTT106/SPT16-like_middle_dom"/>
</dbReference>
<feature type="compositionally biased region" description="Basic and acidic residues" evidence="12">
    <location>
        <begin position="831"/>
        <end position="877"/>
    </location>
</feature>
<proteinExistence type="inferred from homology"/>
<evidence type="ECO:0000256" key="7">
    <source>
        <dbReference type="ARBA" id="ARBA00023015"/>
    </source>
</evidence>
<dbReference type="Proteomes" id="UP001516023">
    <property type="component" value="Unassembled WGS sequence"/>
</dbReference>
<feature type="compositionally biased region" description="Acidic residues" evidence="12">
    <location>
        <begin position="887"/>
        <end position="903"/>
    </location>
</feature>
<dbReference type="InterPro" id="IPR048993">
    <property type="entry name" value="SSRP1-like_PH1"/>
</dbReference>
<feature type="region of interest" description="Disordered" evidence="12">
    <location>
        <begin position="579"/>
        <end position="705"/>
    </location>
</feature>
<dbReference type="InterPro" id="IPR038167">
    <property type="entry name" value="SSRP1_sf"/>
</dbReference>
<dbReference type="GO" id="GO:0006260">
    <property type="term" value="P:DNA replication"/>
    <property type="evidence" value="ECO:0007669"/>
    <property type="project" value="UniProtKB-KW"/>
</dbReference>
<keyword evidence="5" id="KW-0235">DNA replication</keyword>
<dbReference type="InterPro" id="IPR024954">
    <property type="entry name" value="SSRP1_DD"/>
</dbReference>
<evidence type="ECO:0000256" key="5">
    <source>
        <dbReference type="ARBA" id="ARBA00022705"/>
    </source>
</evidence>
<dbReference type="Pfam" id="PF17292">
    <property type="entry name" value="POB3_N"/>
    <property type="match status" value="1"/>
</dbReference>
<dbReference type="CDD" id="cd13231">
    <property type="entry name" value="PH2_SSRP1-like"/>
    <property type="match status" value="1"/>
</dbReference>
<evidence type="ECO:0000256" key="4">
    <source>
        <dbReference type="ARBA" id="ARBA00022454"/>
    </source>
</evidence>
<dbReference type="Gene3D" id="2.30.29.220">
    <property type="entry name" value="Structure-specific recognition protein (SSRP1)"/>
    <property type="match status" value="1"/>
</dbReference>
<dbReference type="PRINTS" id="PR00887">
    <property type="entry name" value="SSRCOGNITION"/>
</dbReference>
<keyword evidence="4" id="KW-0158">Chromosome</keyword>
<feature type="region of interest" description="Disordered" evidence="12">
    <location>
        <begin position="755"/>
        <end position="800"/>
    </location>
</feature>
<feature type="domain" description="HMG box" evidence="13">
    <location>
        <begin position="796"/>
        <end position="864"/>
    </location>
</feature>
<evidence type="ECO:0000256" key="9">
    <source>
        <dbReference type="ARBA" id="ARBA00023204"/>
    </source>
</evidence>
<dbReference type="InterPro" id="IPR000969">
    <property type="entry name" value="SSRP1/POB3"/>
</dbReference>
<gene>
    <name evidence="14" type="ORF">HJC23_010732</name>
</gene>
<evidence type="ECO:0000256" key="11">
    <source>
        <dbReference type="PROSITE-ProRule" id="PRU00267"/>
    </source>
</evidence>
<feature type="DNA-binding region" description="HMG box" evidence="11">
    <location>
        <begin position="698"/>
        <end position="766"/>
    </location>
</feature>
<dbReference type="Gene3D" id="1.10.30.10">
    <property type="entry name" value="High mobility group box domain"/>
    <property type="match status" value="2"/>
</dbReference>
<dbReference type="InterPro" id="IPR050454">
    <property type="entry name" value="RTT106/SSRP1_HistChap/FACT"/>
</dbReference>
<dbReference type="PROSITE" id="PS50118">
    <property type="entry name" value="HMG_BOX_2"/>
    <property type="match status" value="2"/>
</dbReference>
<feature type="compositionally biased region" description="Basic and acidic residues" evidence="12">
    <location>
        <begin position="649"/>
        <end position="685"/>
    </location>
</feature>
<feature type="region of interest" description="Disordered" evidence="12">
    <location>
        <begin position="1"/>
        <end position="48"/>
    </location>
</feature>
<dbReference type="Pfam" id="PF21103">
    <property type="entry name" value="PH1_SSRP1-like"/>
    <property type="match status" value="1"/>
</dbReference>
<evidence type="ECO:0000313" key="15">
    <source>
        <dbReference type="Proteomes" id="UP001516023"/>
    </source>
</evidence>
<keyword evidence="9" id="KW-0234">DNA repair</keyword>
<dbReference type="AlphaFoldDB" id="A0ABD3PVV5"/>
<feature type="compositionally biased region" description="Basic and acidic residues" evidence="12">
    <location>
        <begin position="20"/>
        <end position="29"/>
    </location>
</feature>
<evidence type="ECO:0000256" key="12">
    <source>
        <dbReference type="SAM" id="MobiDB-lite"/>
    </source>
</evidence>
<dbReference type="PANTHER" id="PTHR45849:SF1">
    <property type="entry name" value="FACT COMPLEX SUBUNIT SSRP1"/>
    <property type="match status" value="1"/>
</dbReference>
<comment type="subcellular location">
    <subcellularLocation>
        <location evidence="2">Chromosome</location>
    </subcellularLocation>
    <subcellularLocation>
        <location evidence="1">Nucleus</location>
    </subcellularLocation>
</comment>
<keyword evidence="6" id="KW-0227">DNA damage</keyword>
<dbReference type="Gene3D" id="2.30.29.150">
    <property type="match status" value="1"/>
</dbReference>
<protein>
    <recommendedName>
        <fullName evidence="13">HMG box domain-containing protein</fullName>
    </recommendedName>
</protein>
<dbReference type="InterPro" id="IPR035417">
    <property type="entry name" value="SSRP1/POB3_N"/>
</dbReference>
<dbReference type="InterPro" id="IPR009071">
    <property type="entry name" value="HMG_box_dom"/>
</dbReference>
<dbReference type="SUPFAM" id="SSF50729">
    <property type="entry name" value="PH domain-like"/>
    <property type="match status" value="1"/>
</dbReference>
<feature type="domain" description="HMG box" evidence="13">
    <location>
        <begin position="698"/>
        <end position="766"/>
    </location>
</feature>
<keyword evidence="10 11" id="KW-0539">Nucleus</keyword>
<dbReference type="SMART" id="SM01287">
    <property type="entry name" value="Rtt106"/>
    <property type="match status" value="1"/>
</dbReference>
<evidence type="ECO:0000256" key="1">
    <source>
        <dbReference type="ARBA" id="ARBA00004123"/>
    </source>
</evidence>
<dbReference type="GO" id="GO:0005694">
    <property type="term" value="C:chromosome"/>
    <property type="evidence" value="ECO:0007669"/>
    <property type="project" value="UniProtKB-SubCell"/>
</dbReference>
<keyword evidence="7" id="KW-0805">Transcription regulation</keyword>
<dbReference type="GO" id="GO:0003677">
    <property type="term" value="F:DNA binding"/>
    <property type="evidence" value="ECO:0007669"/>
    <property type="project" value="UniProtKB-UniRule"/>
</dbReference>
<evidence type="ECO:0000256" key="8">
    <source>
        <dbReference type="ARBA" id="ARBA00023163"/>
    </source>
</evidence>
<dbReference type="EMBL" id="JABMIG020000108">
    <property type="protein sequence ID" value="KAL3791872.1"/>
    <property type="molecule type" value="Genomic_DNA"/>
</dbReference>
<comment type="caution">
    <text evidence="14">The sequence shown here is derived from an EMBL/GenBank/DDBJ whole genome shotgun (WGS) entry which is preliminary data.</text>
</comment>
<name>A0ABD3PVV5_9STRA</name>
<dbReference type="SMART" id="SM00398">
    <property type="entry name" value="HMG"/>
    <property type="match status" value="2"/>
</dbReference>
<keyword evidence="8" id="KW-0804">Transcription</keyword>
<dbReference type="Pfam" id="PF03531">
    <property type="entry name" value="SSrecog"/>
    <property type="match status" value="1"/>
</dbReference>
<dbReference type="PANTHER" id="PTHR45849">
    <property type="entry name" value="FACT COMPLEX SUBUNIT SSRP1"/>
    <property type="match status" value="1"/>
</dbReference>
<feature type="non-terminal residue" evidence="14">
    <location>
        <position position="1"/>
    </location>
</feature>
<organism evidence="14 15">
    <name type="scientific">Cyclotella cryptica</name>
    <dbReference type="NCBI Taxonomy" id="29204"/>
    <lineage>
        <taxon>Eukaryota</taxon>
        <taxon>Sar</taxon>
        <taxon>Stramenopiles</taxon>
        <taxon>Ochrophyta</taxon>
        <taxon>Bacillariophyta</taxon>
        <taxon>Coscinodiscophyceae</taxon>
        <taxon>Thalassiosirophycidae</taxon>
        <taxon>Stephanodiscales</taxon>
        <taxon>Stephanodiscaceae</taxon>
        <taxon>Cyclotella</taxon>
    </lineage>
</organism>
<evidence type="ECO:0000256" key="3">
    <source>
        <dbReference type="ARBA" id="ARBA00010060"/>
    </source>
</evidence>
<evidence type="ECO:0000256" key="6">
    <source>
        <dbReference type="ARBA" id="ARBA00022763"/>
    </source>
</evidence>
<dbReference type="InterPro" id="IPR036910">
    <property type="entry name" value="HMG_box_dom_sf"/>
</dbReference>
<dbReference type="FunFam" id="2.30.29.150:FF:000001">
    <property type="entry name" value="Fact complex subunit ssrp1"/>
    <property type="match status" value="1"/>
</dbReference>
<dbReference type="Pfam" id="PF08512">
    <property type="entry name" value="Rttp106-like_middle"/>
    <property type="match status" value="1"/>
</dbReference>
<feature type="DNA-binding region" description="HMG box" evidence="11">
    <location>
        <begin position="796"/>
        <end position="864"/>
    </location>
</feature>
<comment type="similarity">
    <text evidence="3">Belongs to the SSRP1 family.</text>
</comment>
<feature type="compositionally biased region" description="Acidic residues" evidence="12">
    <location>
        <begin position="614"/>
        <end position="626"/>
    </location>
</feature>
<dbReference type="SUPFAM" id="SSF47095">
    <property type="entry name" value="HMG-box"/>
    <property type="match status" value="2"/>
</dbReference>
<dbReference type="InterPro" id="IPR011993">
    <property type="entry name" value="PH-like_dom_sf"/>
</dbReference>
<feature type="compositionally biased region" description="Acidic residues" evidence="12">
    <location>
        <begin position="767"/>
        <end position="776"/>
    </location>
</feature>
<evidence type="ECO:0000256" key="10">
    <source>
        <dbReference type="ARBA" id="ARBA00023242"/>
    </source>
</evidence>
<dbReference type="Gene3D" id="2.30.29.30">
    <property type="entry name" value="Pleckstrin-homology domain (PH domain)/Phosphotyrosine-binding domain (PTB)"/>
    <property type="match status" value="2"/>
</dbReference>
<dbReference type="FunFam" id="2.30.29.30:FF:000098">
    <property type="entry name" value="Fact complex subunit ssrp1"/>
    <property type="match status" value="1"/>
</dbReference>